<sequence>MKTGGLLGLRHLKNKIIMTVKTNNKETTASATTRMIFKSDVNSDSACLSLSAGSASCKLSASTTCSVAVADSAGCPWSFTATTRRCLAASRSDTARAVRTSPLCSPSPNSAGSVACTSSYDSHALRPESASTATTLATR</sequence>
<proteinExistence type="predicted"/>
<keyword evidence="2" id="KW-1185">Reference proteome</keyword>
<reference evidence="1" key="1">
    <citation type="submission" date="2025-08" db="UniProtKB">
        <authorList>
            <consortium name="Ensembl"/>
        </authorList>
    </citation>
    <scope>IDENTIFICATION</scope>
</reference>
<evidence type="ECO:0000313" key="2">
    <source>
        <dbReference type="Proteomes" id="UP000694424"/>
    </source>
</evidence>
<evidence type="ECO:0000313" key="1">
    <source>
        <dbReference type="Ensembl" id="ENSAOWP00000001728.1"/>
    </source>
</evidence>
<dbReference type="Proteomes" id="UP000694424">
    <property type="component" value="Unplaced"/>
</dbReference>
<accession>A0A8B9NWZ4</accession>
<protein>
    <submittedName>
        <fullName evidence="1">Uncharacterized protein</fullName>
    </submittedName>
</protein>
<reference evidence="1" key="2">
    <citation type="submission" date="2025-09" db="UniProtKB">
        <authorList>
            <consortium name="Ensembl"/>
        </authorList>
    </citation>
    <scope>IDENTIFICATION</scope>
</reference>
<dbReference type="Ensembl" id="ENSAOWT00000001958.1">
    <property type="protein sequence ID" value="ENSAOWP00000001728.1"/>
    <property type="gene ID" value="ENSAOWG00000001231.1"/>
</dbReference>
<organism evidence="1 2">
    <name type="scientific">Apteryx owenii</name>
    <name type="common">Little spotted kiwi</name>
    <dbReference type="NCBI Taxonomy" id="8824"/>
    <lineage>
        <taxon>Eukaryota</taxon>
        <taxon>Metazoa</taxon>
        <taxon>Chordata</taxon>
        <taxon>Craniata</taxon>
        <taxon>Vertebrata</taxon>
        <taxon>Euteleostomi</taxon>
        <taxon>Archelosauria</taxon>
        <taxon>Archosauria</taxon>
        <taxon>Dinosauria</taxon>
        <taxon>Saurischia</taxon>
        <taxon>Theropoda</taxon>
        <taxon>Coelurosauria</taxon>
        <taxon>Aves</taxon>
        <taxon>Palaeognathae</taxon>
        <taxon>Apterygiformes</taxon>
        <taxon>Apterygidae</taxon>
        <taxon>Apteryx</taxon>
    </lineage>
</organism>
<name>A0A8B9NWZ4_APTOW</name>
<dbReference type="AlphaFoldDB" id="A0A8B9NWZ4"/>